<comment type="caution">
    <text evidence="1">The sequence shown here is derived from an EMBL/GenBank/DDBJ whole genome shotgun (WGS) entry which is preliminary data.</text>
</comment>
<name>A0AC60Q0I3_IXOPE</name>
<gene>
    <name evidence="1" type="ORF">HPB47_025960</name>
</gene>
<reference evidence="1 2" key="1">
    <citation type="journal article" date="2020" name="Cell">
        <title>Large-Scale Comparative Analyses of Tick Genomes Elucidate Their Genetic Diversity and Vector Capacities.</title>
        <authorList>
            <consortium name="Tick Genome and Microbiome Consortium (TIGMIC)"/>
            <person name="Jia N."/>
            <person name="Wang J."/>
            <person name="Shi W."/>
            <person name="Du L."/>
            <person name="Sun Y."/>
            <person name="Zhan W."/>
            <person name="Jiang J.F."/>
            <person name="Wang Q."/>
            <person name="Zhang B."/>
            <person name="Ji P."/>
            <person name="Bell-Sakyi L."/>
            <person name="Cui X.M."/>
            <person name="Yuan T.T."/>
            <person name="Jiang B.G."/>
            <person name="Yang W.F."/>
            <person name="Lam T.T."/>
            <person name="Chang Q.C."/>
            <person name="Ding S.J."/>
            <person name="Wang X.J."/>
            <person name="Zhu J.G."/>
            <person name="Ruan X.D."/>
            <person name="Zhao L."/>
            <person name="Wei J.T."/>
            <person name="Ye R.Z."/>
            <person name="Que T.C."/>
            <person name="Du C.H."/>
            <person name="Zhou Y.H."/>
            <person name="Cheng J.X."/>
            <person name="Dai P.F."/>
            <person name="Guo W.B."/>
            <person name="Han X.H."/>
            <person name="Huang E.J."/>
            <person name="Li L.F."/>
            <person name="Wei W."/>
            <person name="Gao Y.C."/>
            <person name="Liu J.Z."/>
            <person name="Shao H.Z."/>
            <person name="Wang X."/>
            <person name="Wang C.C."/>
            <person name="Yang T.C."/>
            <person name="Huo Q.B."/>
            <person name="Li W."/>
            <person name="Chen H.Y."/>
            <person name="Chen S.E."/>
            <person name="Zhou L.G."/>
            <person name="Ni X.B."/>
            <person name="Tian J.H."/>
            <person name="Sheng Y."/>
            <person name="Liu T."/>
            <person name="Pan Y.S."/>
            <person name="Xia L.Y."/>
            <person name="Li J."/>
            <person name="Zhao F."/>
            <person name="Cao W.C."/>
        </authorList>
    </citation>
    <scope>NUCLEOTIDE SEQUENCE [LARGE SCALE GENOMIC DNA]</scope>
    <source>
        <strain evidence="1">Iper-2018</strain>
    </source>
</reference>
<dbReference type="Proteomes" id="UP000805193">
    <property type="component" value="Unassembled WGS sequence"/>
</dbReference>
<organism evidence="1 2">
    <name type="scientific">Ixodes persulcatus</name>
    <name type="common">Taiga tick</name>
    <dbReference type="NCBI Taxonomy" id="34615"/>
    <lineage>
        <taxon>Eukaryota</taxon>
        <taxon>Metazoa</taxon>
        <taxon>Ecdysozoa</taxon>
        <taxon>Arthropoda</taxon>
        <taxon>Chelicerata</taxon>
        <taxon>Arachnida</taxon>
        <taxon>Acari</taxon>
        <taxon>Parasitiformes</taxon>
        <taxon>Ixodida</taxon>
        <taxon>Ixodoidea</taxon>
        <taxon>Ixodidae</taxon>
        <taxon>Ixodinae</taxon>
        <taxon>Ixodes</taxon>
    </lineage>
</organism>
<keyword evidence="2" id="KW-1185">Reference proteome</keyword>
<accession>A0AC60Q0I3</accession>
<proteinExistence type="predicted"/>
<sequence>MVHHPCRWDLRDLHCLLPRELESEPSSEGPASDGERMAPANLPVGLSERALRQRLVARATHARIAVPPMRDAAGIKESVATTVVLPQRTPPESPYCPRHGDAQHGCRRRRGAAHHHDWTTNYGFILLPLHHASNIENMGNWSRQGSQHEFTVLFSHAGDSPVGTLLYQWRRLWREWPINDHTKQVDFHLLRGEEVGAKEPAVPAVAYNADTENKLLGLVELLLARVDKLSAVVSSQGQVIAALRDQNGELRAKASETLDAVNQLRAVLENPPTVPPPEKQQATFAGALQKLAGPGKLASTAQRTVAQGSGTMTALNPSAVRFTVR</sequence>
<evidence type="ECO:0000313" key="1">
    <source>
        <dbReference type="EMBL" id="KAG0426978.1"/>
    </source>
</evidence>
<evidence type="ECO:0000313" key="2">
    <source>
        <dbReference type="Proteomes" id="UP000805193"/>
    </source>
</evidence>
<protein>
    <submittedName>
        <fullName evidence="1">Uncharacterized protein</fullName>
    </submittedName>
</protein>
<dbReference type="EMBL" id="JABSTQ010009669">
    <property type="protein sequence ID" value="KAG0426978.1"/>
    <property type="molecule type" value="Genomic_DNA"/>
</dbReference>